<dbReference type="Proteomes" id="UP000019374">
    <property type="component" value="Unassembled WGS sequence"/>
</dbReference>
<dbReference type="EMBL" id="KE652261">
    <property type="protein sequence ID" value="EQL02849.1"/>
    <property type="molecule type" value="Genomic_DNA"/>
</dbReference>
<proteinExistence type="predicted"/>
<name>T5AJR2_OPHSC</name>
<feature type="region of interest" description="Disordered" evidence="1">
    <location>
        <begin position="343"/>
        <end position="368"/>
    </location>
</feature>
<feature type="transmembrane region" description="Helical" evidence="2">
    <location>
        <begin position="716"/>
        <end position="736"/>
    </location>
</feature>
<dbReference type="eggNOG" id="ENOG502RAX3">
    <property type="taxonomic scope" value="Eukaryota"/>
</dbReference>
<evidence type="ECO:0000256" key="2">
    <source>
        <dbReference type="SAM" id="Phobius"/>
    </source>
</evidence>
<dbReference type="OrthoDB" id="5353066at2759"/>
<accession>T5AJR2</accession>
<evidence type="ECO:0000313" key="4">
    <source>
        <dbReference type="Proteomes" id="UP000019374"/>
    </source>
</evidence>
<sequence length="739" mass="81796">MQPKRFQHHELKSPTSFAGFDFELPPRSANHQHQQPGLAAQMPSVQHDEDKAVSEWETVAGDDDHVCPTQMEPLPDPRLGNARAIIVQSQDALESSSRRDALRNRRNTPLIPVESPAPRPPRDKVRFDAEALEDSLQNSSSIYSDGAKDEWAVGEALDRPDCHVWEQNQTRQRPVTLEMHRTAPGELTRSCSKTSSSVSMERFKYDGGLYSVFLKPPGENKKVDNAVKVPVIREGDPRAPIANRPAFLDEGADFATPGRVNTVQDTDTDWQTITTERQREPIREIELNFAKESGSSLADVSDASGNNVAAEGHVMTIKSFLDSSRGLDKSKTDEFGLGKLMKRSKPDEPLVKTADKTGDTARSSKMPQLSARAAQAIRRFSNPFRQDQVASAWEKPTAILEMKEFCSSYESLESEPVQLRGRHQQGKEEATVRPGTRPACGWDSPSLPWGTFDERQSGPSVRRVGGISNDGHALQERFPSGFPPLPFPLISLPEAARLQYFRRERGEEDHTDSAGSFAAKARSARSGTLSTMSSLLGPATPLSPFGDLPTVISAAGTARPSAAYQSHCQRMHPSLSLDTLCTPPHLSSVLRSSELTGSRQLWGDSRCEYGFRGQACGVSPQRRAKQAQESFELFTRSEADLIESAREDMLYRRGLEVDEDKQPRFLFLGIMTVTILFPLVGLVALCGRFDSTISWYSHGEINSLTREQRAVLKQQLLVEAVVYPVLITVLAVYYSVHGA</sequence>
<feature type="transmembrane region" description="Helical" evidence="2">
    <location>
        <begin position="665"/>
        <end position="686"/>
    </location>
</feature>
<reference evidence="3 4" key="1">
    <citation type="journal article" date="2013" name="Chin. Sci. Bull.">
        <title>Genome survey uncovers the secrets of sex and lifestyle in caterpillar fungus.</title>
        <authorList>
            <person name="Hu X."/>
            <person name="Zhang Y."/>
            <person name="Xiao G."/>
            <person name="Zheng P."/>
            <person name="Xia Y."/>
            <person name="Zhang X."/>
            <person name="St Leger R.J."/>
            <person name="Liu X."/>
            <person name="Wang C."/>
        </authorList>
    </citation>
    <scope>NUCLEOTIDE SEQUENCE [LARGE SCALE GENOMIC DNA]</scope>
    <source>
        <strain evidence="4">Co18 / CGMCC 3.14243</strain>
        <tissue evidence="3">Fruit-body</tissue>
    </source>
</reference>
<evidence type="ECO:0000256" key="1">
    <source>
        <dbReference type="SAM" id="MobiDB-lite"/>
    </source>
</evidence>
<feature type="region of interest" description="Disordered" evidence="1">
    <location>
        <begin position="1"/>
        <end position="52"/>
    </location>
</feature>
<gene>
    <name evidence="3" type="ORF">OCS_01440</name>
</gene>
<feature type="region of interest" description="Disordered" evidence="1">
    <location>
        <begin position="90"/>
        <end position="123"/>
    </location>
</feature>
<dbReference type="AlphaFoldDB" id="T5AJR2"/>
<keyword evidence="2" id="KW-0472">Membrane</keyword>
<keyword evidence="2" id="KW-0812">Transmembrane</keyword>
<dbReference type="HOGENOM" id="CLU_007504_0_0_1"/>
<evidence type="ECO:0000313" key="3">
    <source>
        <dbReference type="EMBL" id="EQL02849.1"/>
    </source>
</evidence>
<evidence type="ECO:0008006" key="5">
    <source>
        <dbReference type="Google" id="ProtNLM"/>
    </source>
</evidence>
<feature type="region of interest" description="Disordered" evidence="1">
    <location>
        <begin position="419"/>
        <end position="448"/>
    </location>
</feature>
<keyword evidence="2" id="KW-1133">Transmembrane helix</keyword>
<protein>
    <recommendedName>
        <fullName evidence="5">Transmembrane protein</fullName>
    </recommendedName>
</protein>
<feature type="compositionally biased region" description="Basic and acidic residues" evidence="1">
    <location>
        <begin position="344"/>
        <end position="359"/>
    </location>
</feature>
<organism evidence="3 4">
    <name type="scientific">Ophiocordyceps sinensis (strain Co18 / CGMCC 3.14243)</name>
    <name type="common">Yarsagumba caterpillar fungus</name>
    <name type="synonym">Hirsutella sinensis</name>
    <dbReference type="NCBI Taxonomy" id="911162"/>
    <lineage>
        <taxon>Eukaryota</taxon>
        <taxon>Fungi</taxon>
        <taxon>Dikarya</taxon>
        <taxon>Ascomycota</taxon>
        <taxon>Pezizomycotina</taxon>
        <taxon>Sordariomycetes</taxon>
        <taxon>Hypocreomycetidae</taxon>
        <taxon>Hypocreales</taxon>
        <taxon>Ophiocordycipitaceae</taxon>
        <taxon>Ophiocordyceps</taxon>
    </lineage>
</organism>